<dbReference type="EMBL" id="JBHUDC010000007">
    <property type="protein sequence ID" value="MFD1514466.1"/>
    <property type="molecule type" value="Genomic_DNA"/>
</dbReference>
<protein>
    <submittedName>
        <fullName evidence="3">Transcriptional regulator FilR1 domain-containing protein</fullName>
    </submittedName>
</protein>
<dbReference type="InterPro" id="IPR036390">
    <property type="entry name" value="WH_DNA-bd_sf"/>
</dbReference>
<name>A0ABD6AXC0_9EURY</name>
<gene>
    <name evidence="3" type="ORF">ACFSBT_14385</name>
</gene>
<dbReference type="Gene3D" id="1.10.10.10">
    <property type="entry name" value="Winged helix-like DNA-binding domain superfamily/Winged helix DNA-binding domain"/>
    <property type="match status" value="1"/>
</dbReference>
<evidence type="ECO:0000259" key="1">
    <source>
        <dbReference type="Pfam" id="PF08350"/>
    </source>
</evidence>
<dbReference type="InterPro" id="IPR013561">
    <property type="entry name" value="FilR1_middle_dom"/>
</dbReference>
<organism evidence="3 4">
    <name type="scientific">Halomarina rubra</name>
    <dbReference type="NCBI Taxonomy" id="2071873"/>
    <lineage>
        <taxon>Archaea</taxon>
        <taxon>Methanobacteriati</taxon>
        <taxon>Methanobacteriota</taxon>
        <taxon>Stenosarchaea group</taxon>
        <taxon>Halobacteria</taxon>
        <taxon>Halobacteriales</taxon>
        <taxon>Natronomonadaceae</taxon>
        <taxon>Halomarina</taxon>
    </lineage>
</organism>
<feature type="domain" description="Methanogenesis regulatory protein FilR1 middle" evidence="1">
    <location>
        <begin position="239"/>
        <end position="353"/>
    </location>
</feature>
<dbReference type="Pfam" id="PF08350">
    <property type="entry name" value="FilR1_middle"/>
    <property type="match status" value="1"/>
</dbReference>
<dbReference type="SUPFAM" id="SSF46785">
    <property type="entry name" value="Winged helix' DNA-binding domain"/>
    <property type="match status" value="1"/>
</dbReference>
<comment type="caution">
    <text evidence="3">The sequence shown here is derived from an EMBL/GenBank/DDBJ whole genome shotgun (WGS) entry which is preliminary data.</text>
</comment>
<evidence type="ECO:0000259" key="2">
    <source>
        <dbReference type="Pfam" id="PF25213"/>
    </source>
</evidence>
<accession>A0ABD6AXC0</accession>
<dbReference type="AlphaFoldDB" id="A0ABD6AXC0"/>
<dbReference type="Pfam" id="PF25213">
    <property type="entry name" value="HVO_A0261_N"/>
    <property type="match status" value="1"/>
</dbReference>
<dbReference type="InterPro" id="IPR057527">
    <property type="entry name" value="HVO_A0261-like_N"/>
</dbReference>
<reference evidence="3 4" key="1">
    <citation type="journal article" date="2019" name="Int. J. Syst. Evol. Microbiol.">
        <title>The Global Catalogue of Microorganisms (GCM) 10K type strain sequencing project: providing services to taxonomists for standard genome sequencing and annotation.</title>
        <authorList>
            <consortium name="The Broad Institute Genomics Platform"/>
            <consortium name="The Broad Institute Genome Sequencing Center for Infectious Disease"/>
            <person name="Wu L."/>
            <person name="Ma J."/>
        </authorList>
    </citation>
    <scope>NUCLEOTIDE SEQUENCE [LARGE SCALE GENOMIC DNA]</scope>
    <source>
        <strain evidence="3 4">CGMCC 1.12563</strain>
    </source>
</reference>
<dbReference type="RefSeq" id="WP_250874401.1">
    <property type="nucleotide sequence ID" value="NZ_JALXFV010000007.1"/>
</dbReference>
<sequence length="367" mass="40006">METDEQVVRNPLTSEQVDVSECICSFVNTTQLEILQSLDGQSRTPSMIRNSGEFSRQTVSKHLTHLSEYGLTKPGTDQGSYALTAGGTLTLSAFEQCFEAIHREQLVALTRSTHALPVLRALGTGPARPSELMDASTKGPSRATVQRTLQLFDSAGWTSYGRGMHSVTSAGIQAIDAYDELAITIEQVIAKAPWLQRLDPLPIAIPVQALVDAKVVVSSPDSPGIVLGAALGLCDPRLSRFRVLTSIFNPTLFRAYDKLLKLGLAGEAIVDHSVYTHLHEEGLEHFLDDSEYEHFQIGHLEESLTLGIGLYDDRKVAIGAYNETGDGDHIAMLLSSNDALVEWGSDLYDTYRAAAFSTAERANLDEK</sequence>
<evidence type="ECO:0000313" key="4">
    <source>
        <dbReference type="Proteomes" id="UP001597187"/>
    </source>
</evidence>
<proteinExistence type="predicted"/>
<keyword evidence="4" id="KW-1185">Reference proteome</keyword>
<dbReference type="Proteomes" id="UP001597187">
    <property type="component" value="Unassembled WGS sequence"/>
</dbReference>
<dbReference type="InterPro" id="IPR036388">
    <property type="entry name" value="WH-like_DNA-bd_sf"/>
</dbReference>
<feature type="domain" description="HVO-A0261-like N-terminal" evidence="2">
    <location>
        <begin position="104"/>
        <end position="186"/>
    </location>
</feature>
<evidence type="ECO:0000313" key="3">
    <source>
        <dbReference type="EMBL" id="MFD1514466.1"/>
    </source>
</evidence>